<proteinExistence type="predicted"/>
<evidence type="ECO:0000259" key="3">
    <source>
        <dbReference type="PROSITE" id="PS51029"/>
    </source>
</evidence>
<evidence type="ECO:0000313" key="4">
    <source>
        <dbReference type="EMBL" id="KAL0870104.1"/>
    </source>
</evidence>
<keyword evidence="5" id="KW-1185">Reference proteome</keyword>
<evidence type="ECO:0000256" key="2">
    <source>
        <dbReference type="SAM" id="MobiDB-lite"/>
    </source>
</evidence>
<feature type="compositionally biased region" description="Polar residues" evidence="2">
    <location>
        <begin position="164"/>
        <end position="192"/>
    </location>
</feature>
<feature type="region of interest" description="Disordered" evidence="2">
    <location>
        <begin position="295"/>
        <end position="317"/>
    </location>
</feature>
<feature type="region of interest" description="Disordered" evidence="2">
    <location>
        <begin position="133"/>
        <end position="223"/>
    </location>
</feature>
<evidence type="ECO:0000313" key="5">
    <source>
        <dbReference type="Proteomes" id="UP001549920"/>
    </source>
</evidence>
<feature type="compositionally biased region" description="Polar residues" evidence="2">
    <location>
        <begin position="133"/>
        <end position="154"/>
    </location>
</feature>
<dbReference type="Pfam" id="PF10545">
    <property type="entry name" value="MADF_DNA_bdg"/>
    <property type="match status" value="1"/>
</dbReference>
<feature type="compositionally biased region" description="Low complexity" evidence="2">
    <location>
        <begin position="193"/>
        <end position="221"/>
    </location>
</feature>
<dbReference type="PANTHER" id="PTHR21505:SF8">
    <property type="entry name" value="DPT-YFP REPRESSOR BY OVEREXPRESSION, ISOFORM D-RELATED"/>
    <property type="match status" value="1"/>
</dbReference>
<protein>
    <recommendedName>
        <fullName evidence="3">MADF domain-containing protein</fullName>
    </recommendedName>
</protein>
<sequence>MEEDSDSYSEPLIEDIEFVEASFLPDTNDKLILKKFISKMESLPVLWDSTCPDYSNTKKRQKAMGQLVVIYRQIKPSAKLDDVRKKINSLRSNYRKELRKIENSKLSAESEEDVYKPSSWVFYAMQFLNSTMSQPGTASSSNNHQETQDDQYQPASKKIRTVSVPMTKQNPAIKTKHAPQSGNTQSLSYNTASQSGSTQSQSCNTQSQSGYTQSQSGNTQSHACNLSHPACNTQPVNPTALYWSQKLDSIKDPIQKLYAEKYINEILFEAQLGNLSGAPAIQIVSSLDNQAVVSNSTQGQVQKNKPSTGIQIGPYTP</sequence>
<organism evidence="4 5">
    <name type="scientific">Loxostege sticticalis</name>
    <name type="common">Beet webworm moth</name>
    <dbReference type="NCBI Taxonomy" id="481309"/>
    <lineage>
        <taxon>Eukaryota</taxon>
        <taxon>Metazoa</taxon>
        <taxon>Ecdysozoa</taxon>
        <taxon>Arthropoda</taxon>
        <taxon>Hexapoda</taxon>
        <taxon>Insecta</taxon>
        <taxon>Pterygota</taxon>
        <taxon>Neoptera</taxon>
        <taxon>Endopterygota</taxon>
        <taxon>Lepidoptera</taxon>
        <taxon>Glossata</taxon>
        <taxon>Ditrysia</taxon>
        <taxon>Pyraloidea</taxon>
        <taxon>Crambidae</taxon>
        <taxon>Pyraustinae</taxon>
        <taxon>Loxostege</taxon>
    </lineage>
</organism>
<dbReference type="Proteomes" id="UP001549920">
    <property type="component" value="Unassembled WGS sequence"/>
</dbReference>
<name>A0ABR3HI66_LOXSC</name>
<feature type="coiled-coil region" evidence="1">
    <location>
        <begin position="80"/>
        <end position="111"/>
    </location>
</feature>
<dbReference type="PROSITE" id="PS51029">
    <property type="entry name" value="MADF"/>
    <property type="match status" value="1"/>
</dbReference>
<feature type="compositionally biased region" description="Polar residues" evidence="2">
    <location>
        <begin position="295"/>
        <end position="310"/>
    </location>
</feature>
<reference evidence="4 5" key="1">
    <citation type="submission" date="2024-06" db="EMBL/GenBank/DDBJ databases">
        <title>A chromosome-level genome assembly of beet webworm, Loxostege sticticalis.</title>
        <authorList>
            <person name="Zhang Y."/>
        </authorList>
    </citation>
    <scope>NUCLEOTIDE SEQUENCE [LARGE SCALE GENOMIC DNA]</scope>
    <source>
        <strain evidence="4">AQ026</strain>
        <tissue evidence="4">Whole body</tissue>
    </source>
</reference>
<keyword evidence="1" id="KW-0175">Coiled coil</keyword>
<accession>A0ABR3HI66</accession>
<dbReference type="InterPro" id="IPR006578">
    <property type="entry name" value="MADF-dom"/>
</dbReference>
<dbReference type="PANTHER" id="PTHR21505">
    <property type="entry name" value="MADF DOMAIN-CONTAINING PROTEIN-RELATED"/>
    <property type="match status" value="1"/>
</dbReference>
<comment type="caution">
    <text evidence="4">The sequence shown here is derived from an EMBL/GenBank/DDBJ whole genome shotgun (WGS) entry which is preliminary data.</text>
</comment>
<dbReference type="SMART" id="SM00595">
    <property type="entry name" value="MADF"/>
    <property type="match status" value="1"/>
</dbReference>
<feature type="domain" description="MADF" evidence="3">
    <location>
        <begin position="35"/>
        <end position="133"/>
    </location>
</feature>
<evidence type="ECO:0000256" key="1">
    <source>
        <dbReference type="SAM" id="Coils"/>
    </source>
</evidence>
<dbReference type="EMBL" id="JBEUOH010000019">
    <property type="protein sequence ID" value="KAL0870104.1"/>
    <property type="molecule type" value="Genomic_DNA"/>
</dbReference>
<gene>
    <name evidence="4" type="ORF">ABMA27_006260</name>
</gene>